<evidence type="ECO:0000313" key="2">
    <source>
        <dbReference type="EMBL" id="RHW34353.1"/>
    </source>
</evidence>
<comment type="caution">
    <text evidence="2">The sequence shown here is derived from an EMBL/GenBank/DDBJ whole genome shotgun (WGS) entry which is preliminary data.</text>
</comment>
<feature type="domain" description="Phospholipase C/D" evidence="1">
    <location>
        <begin position="6"/>
        <end position="143"/>
    </location>
</feature>
<accession>A0A417YM15</accession>
<organism evidence="2 3">
    <name type="scientific">Oceanobacillus profundus</name>
    <dbReference type="NCBI Taxonomy" id="372463"/>
    <lineage>
        <taxon>Bacteria</taxon>
        <taxon>Bacillati</taxon>
        <taxon>Bacillota</taxon>
        <taxon>Bacilli</taxon>
        <taxon>Bacillales</taxon>
        <taxon>Bacillaceae</taxon>
        <taxon>Oceanobacillus</taxon>
    </lineage>
</organism>
<proteinExistence type="predicted"/>
<gene>
    <name evidence="2" type="ORF">D1B32_04085</name>
</gene>
<dbReference type="AlphaFoldDB" id="A0A417YM15"/>
<dbReference type="RefSeq" id="WP_118888697.1">
    <property type="nucleotide sequence ID" value="NZ_JAMAWL010000010.1"/>
</dbReference>
<dbReference type="EMBL" id="QWEH01000002">
    <property type="protein sequence ID" value="RHW34353.1"/>
    <property type="molecule type" value="Genomic_DNA"/>
</dbReference>
<dbReference type="Pfam" id="PF00882">
    <property type="entry name" value="Zn_dep_PLPC"/>
    <property type="match status" value="1"/>
</dbReference>
<protein>
    <recommendedName>
        <fullName evidence="1">Phospholipase C/D domain-containing protein</fullName>
    </recommendedName>
</protein>
<evidence type="ECO:0000259" key="1">
    <source>
        <dbReference type="Pfam" id="PF00882"/>
    </source>
</evidence>
<dbReference type="OrthoDB" id="9810528at2"/>
<keyword evidence="3" id="KW-1185">Reference proteome</keyword>
<sequence length="304" mass="35921">MPNTWTHILFCEDVIDSVKQPYPFSQYEPYMKLGAQGPDPFFYYNFWPWIKDEPVHEVGMTLHTERCGDFLMDLIRKAKGQCSEVKAYVTGFITHHILDRNTHPYIHYRAGYEGSNHQKLEIIIDTLMMEKYHKLKTWKTPVYKEIDVGRTLNLEVRELLHETIKKHYPELNRDTSEYIQKAYRDMLLALKILMDPYGWKNFMLRSLISSYSHQPVKTNVDYLNLNHTTWYHPATNEASNHSFIELYDKARVEGIEILSQLQNYWENSANSSEQRLSELIDNISYDTGKPLKLGLKNKYSDPIV</sequence>
<reference evidence="2 3" key="1">
    <citation type="journal article" date="2007" name="Int. J. Syst. Evol. Microbiol.">
        <title>Oceanobacillus profundus sp. nov., isolated from a deep-sea sediment core.</title>
        <authorList>
            <person name="Kim Y.G."/>
            <person name="Choi D.H."/>
            <person name="Hyun S."/>
            <person name="Cho B.C."/>
        </authorList>
    </citation>
    <scope>NUCLEOTIDE SEQUENCE [LARGE SCALE GENOMIC DNA]</scope>
    <source>
        <strain evidence="2 3">DSM 18246</strain>
    </source>
</reference>
<dbReference type="Proteomes" id="UP000285456">
    <property type="component" value="Unassembled WGS sequence"/>
</dbReference>
<dbReference type="InterPro" id="IPR029002">
    <property type="entry name" value="PLPC/GPLD1"/>
</dbReference>
<evidence type="ECO:0000313" key="3">
    <source>
        <dbReference type="Proteomes" id="UP000285456"/>
    </source>
</evidence>
<name>A0A417YM15_9BACI</name>